<dbReference type="PANTHER" id="PTHR38340">
    <property type="entry name" value="S-LAYER PROTEIN"/>
    <property type="match status" value="1"/>
</dbReference>
<sequence length="510" mass="51891">ASVSVADNLYTDAAGNQGTGSSDTVPVDRSNPTLAVDIVDAGLNDIDTSSAVTFTFSEAPVGFTATDIVAVGGTVTGLTATANPLVYTATFTADAGFTGTASVSVANDLYTDTAGNLGSGGSDTVPVTLPPIIYDGSDWQVQNNNIQPKGNGSITFTAGASIHFDFHVRDGDAALAFDAASKFYLKTGMTATIDKIFNDSNETVFRVTLTNTTASQLSIGNSEQLGLVWSNVTNVANDVSLINSDEYVLLNNDGSSIKVATTSFLDTTAVSEGQDYIWLSSSKTGQEFVKTPISTGESGQTVAASGGDDIIYGNPGTNTAGPTNDTLSGGAGNDLIDGRAGHDVIDGGAGDDALMGGYGNDTLTGGAGNDKLWGDAGNDTLSGGAGNDTLTGGLGADTFKWSLADAGTSPVPTDTIKDFNTAAYGSGGDRLDLKDLLEGPSAATDPLGDYLHFSYNAGTNSTTIEVHSGGTSTPVNQLIVLEGVDLTSNNTLSDQAIITDLMTKGKLITD</sequence>
<evidence type="ECO:0000259" key="3">
    <source>
        <dbReference type="Pfam" id="PF19078"/>
    </source>
</evidence>
<feature type="domain" description="Bacterial Ig-like" evidence="3">
    <location>
        <begin position="28"/>
        <end position="126"/>
    </location>
</feature>
<keyword evidence="2" id="KW-0964">Secreted</keyword>
<evidence type="ECO:0000313" key="4">
    <source>
        <dbReference type="EMBL" id="SIR50140.1"/>
    </source>
</evidence>
<protein>
    <submittedName>
        <fullName evidence="4">Type I secretion C-terminal target domain (VC_A0849 subclass)</fullName>
    </submittedName>
</protein>
<dbReference type="Gene3D" id="2.150.10.10">
    <property type="entry name" value="Serralysin-like metalloprotease, C-terminal"/>
    <property type="match status" value="2"/>
</dbReference>
<dbReference type="Pfam" id="PF00353">
    <property type="entry name" value="HemolysinCabind"/>
    <property type="match status" value="2"/>
</dbReference>
<proteinExistence type="predicted"/>
<dbReference type="InterPro" id="IPR018511">
    <property type="entry name" value="Hemolysin-typ_Ca-bd_CS"/>
</dbReference>
<evidence type="ECO:0000256" key="1">
    <source>
        <dbReference type="ARBA" id="ARBA00004613"/>
    </source>
</evidence>
<comment type="subcellular location">
    <subcellularLocation>
        <location evidence="1">Secreted</location>
    </subcellularLocation>
</comment>
<dbReference type="Proteomes" id="UP000186819">
    <property type="component" value="Unassembled WGS sequence"/>
</dbReference>
<dbReference type="NCBIfam" id="TIGR03661">
    <property type="entry name" value="T1SS_VCA0849"/>
    <property type="match status" value="1"/>
</dbReference>
<gene>
    <name evidence="4" type="ORF">SAMN05421829_11792</name>
</gene>
<dbReference type="GO" id="GO:0005509">
    <property type="term" value="F:calcium ion binding"/>
    <property type="evidence" value="ECO:0007669"/>
    <property type="project" value="InterPro"/>
</dbReference>
<dbReference type="AlphaFoldDB" id="A0A1N7BFN2"/>
<dbReference type="EMBL" id="FTMD01000017">
    <property type="protein sequence ID" value="SIR50140.1"/>
    <property type="molecule type" value="Genomic_DNA"/>
</dbReference>
<evidence type="ECO:0000256" key="2">
    <source>
        <dbReference type="ARBA" id="ARBA00022525"/>
    </source>
</evidence>
<dbReference type="InterPro" id="IPR019960">
    <property type="entry name" value="T1SS_VCA0849"/>
</dbReference>
<dbReference type="Pfam" id="PF19078">
    <property type="entry name" value="Big_12"/>
    <property type="match status" value="1"/>
</dbReference>
<dbReference type="GO" id="GO:0005576">
    <property type="term" value="C:extracellular region"/>
    <property type="evidence" value="ECO:0007669"/>
    <property type="project" value="UniProtKB-SubCell"/>
</dbReference>
<organism evidence="4 5">
    <name type="scientific">Aromatoleum tolulyticum</name>
    <dbReference type="NCBI Taxonomy" id="34027"/>
    <lineage>
        <taxon>Bacteria</taxon>
        <taxon>Pseudomonadati</taxon>
        <taxon>Pseudomonadota</taxon>
        <taxon>Betaproteobacteria</taxon>
        <taxon>Rhodocyclales</taxon>
        <taxon>Rhodocyclaceae</taxon>
        <taxon>Aromatoleum</taxon>
    </lineage>
</organism>
<dbReference type="PRINTS" id="PR00313">
    <property type="entry name" value="CABNDNGRPT"/>
</dbReference>
<dbReference type="OrthoDB" id="8596409at2"/>
<dbReference type="InterPro" id="IPR011049">
    <property type="entry name" value="Serralysin-like_metalloprot_C"/>
</dbReference>
<keyword evidence="5" id="KW-1185">Reference proteome</keyword>
<name>A0A1N7BFN2_9RHOO</name>
<dbReference type="InterPro" id="IPR050557">
    <property type="entry name" value="RTX_toxin/Mannuronan_C5-epim"/>
</dbReference>
<dbReference type="SUPFAM" id="SSF51120">
    <property type="entry name" value="beta-Roll"/>
    <property type="match status" value="1"/>
</dbReference>
<accession>A0A1N7BFN2</accession>
<dbReference type="PROSITE" id="PS00330">
    <property type="entry name" value="HEMOLYSIN_CALCIUM"/>
    <property type="match status" value="3"/>
</dbReference>
<dbReference type="RefSeq" id="WP_139335969.1">
    <property type="nucleotide sequence ID" value="NZ_FTMD01000017.1"/>
</dbReference>
<dbReference type="PANTHER" id="PTHR38340:SF1">
    <property type="entry name" value="S-LAYER PROTEIN"/>
    <property type="match status" value="1"/>
</dbReference>
<evidence type="ECO:0000313" key="5">
    <source>
        <dbReference type="Proteomes" id="UP000186819"/>
    </source>
</evidence>
<dbReference type="STRING" id="34027.SAMN05421829_11792"/>
<dbReference type="InterPro" id="IPR044048">
    <property type="entry name" value="Big_12"/>
</dbReference>
<feature type="non-terminal residue" evidence="4">
    <location>
        <position position="1"/>
    </location>
</feature>
<dbReference type="InterPro" id="IPR001343">
    <property type="entry name" value="Hemolysn_Ca-bd"/>
</dbReference>
<reference evidence="5" key="1">
    <citation type="submission" date="2017-01" db="EMBL/GenBank/DDBJ databases">
        <authorList>
            <person name="Varghese N."/>
            <person name="Submissions S."/>
        </authorList>
    </citation>
    <scope>NUCLEOTIDE SEQUENCE [LARGE SCALE GENOMIC DNA]</scope>
    <source>
        <strain evidence="5">ATCC 51758</strain>
    </source>
</reference>